<reference evidence="3 4" key="1">
    <citation type="journal article" date="2010" name="J. Bacteriol.">
        <title>Genome sequences of Oceanicola granulosus HTCC2516(T) and Oceanicola batsensis HTCC2597(TDelta).</title>
        <authorList>
            <person name="Thrash J.C."/>
            <person name="Cho J.C."/>
            <person name="Vergin K.L."/>
            <person name="Giovannoni S.J."/>
        </authorList>
    </citation>
    <scope>NUCLEOTIDE SEQUENCE [LARGE SCALE GENOMIC DNA]</scope>
    <source>
        <strain evidence="4">ATCC BAA-863 / DSM 15984 / KCTC 12145 / HTCC2597</strain>
    </source>
</reference>
<dbReference type="InterPro" id="IPR002372">
    <property type="entry name" value="PQQ_rpt_dom"/>
</dbReference>
<sequence length="454" mass="46960">MELLAEATGRRFGLGTALRATLVLSLVALAACNEPDNILPGKRESVDAILSDVPGDVPEEEFENRSAPVAVPPARTNASWPQRHGTPATRVGNAALSARPSLIWSANIGAGDSRKARITADPVVAGGRVFALDSAARVTAVTTAGATVWNRDLTPPNDRSGDATGGGLAYGDGKLFVTTGFGLLTALDPATGQILWEQDLDASGTGSPTVAGDLVYVVSGDATAWAIDTANGRVRWQMSATPSRNNLLGGPAPAVTDDLVIFAHSSGEVQAVTGTGGVQTWGALVAGRRPNFAKSVVGDISGDPVVAGGRVYVGVQSGVTVALDAETGERLWSVQEGAMSPVWAVGDGVFLMSDLNEIVRVSAETGERVWAHELPLFVKDRPRRQREVHAHYGPILAGGRLVVASSDGLLRIFDPASGEVAGQVEIPGGATSNPVVAGGTLYVVSQRGQLLAFR</sequence>
<protein>
    <submittedName>
        <fullName evidence="3">PQQ enzyme repeat family protein</fullName>
    </submittedName>
</protein>
<dbReference type="Gene3D" id="2.130.10.10">
    <property type="entry name" value="YVTN repeat-like/Quinoprotein amine dehydrogenase"/>
    <property type="match status" value="1"/>
</dbReference>
<feature type="domain" description="Pyrrolo-quinoline quinone repeat" evidence="2">
    <location>
        <begin position="394"/>
        <end position="453"/>
    </location>
</feature>
<dbReference type="Pfam" id="PF13360">
    <property type="entry name" value="PQQ_2"/>
    <property type="match status" value="2"/>
</dbReference>
<dbReference type="AlphaFoldDB" id="A3U3T2"/>
<dbReference type="InterPro" id="IPR018391">
    <property type="entry name" value="PQQ_b-propeller_rpt"/>
</dbReference>
<dbReference type="eggNOG" id="COG1520">
    <property type="taxonomic scope" value="Bacteria"/>
</dbReference>
<dbReference type="PANTHER" id="PTHR34512:SF30">
    <property type="entry name" value="OUTER MEMBRANE PROTEIN ASSEMBLY FACTOR BAMB"/>
    <property type="match status" value="1"/>
</dbReference>
<keyword evidence="4" id="KW-1185">Reference proteome</keyword>
<accession>A3U3T2</accession>
<dbReference type="STRING" id="252305.OB2597_03744"/>
<dbReference type="InterPro" id="IPR011047">
    <property type="entry name" value="Quinoprotein_ADH-like_sf"/>
</dbReference>
<feature type="region of interest" description="Disordered" evidence="1">
    <location>
        <begin position="65"/>
        <end position="86"/>
    </location>
</feature>
<comment type="caution">
    <text evidence="3">The sequence shown here is derived from an EMBL/GenBank/DDBJ whole genome shotgun (WGS) entry which is preliminary data.</text>
</comment>
<dbReference type="RefSeq" id="WP_009804999.1">
    <property type="nucleotide sequence ID" value="NZ_CH724131.1"/>
</dbReference>
<name>A3U3T2_PSEBH</name>
<dbReference type="SMART" id="SM00564">
    <property type="entry name" value="PQQ"/>
    <property type="match status" value="6"/>
</dbReference>
<dbReference type="HOGENOM" id="CLU_027480_3_0_5"/>
<dbReference type="SUPFAM" id="SSF50998">
    <property type="entry name" value="Quinoprotein alcohol dehydrogenase-like"/>
    <property type="match status" value="1"/>
</dbReference>
<evidence type="ECO:0000256" key="1">
    <source>
        <dbReference type="SAM" id="MobiDB-lite"/>
    </source>
</evidence>
<dbReference type="EMBL" id="AAMO01000017">
    <property type="protein sequence ID" value="EAQ01171.1"/>
    <property type="molecule type" value="Genomic_DNA"/>
</dbReference>
<dbReference type="PANTHER" id="PTHR34512">
    <property type="entry name" value="CELL SURFACE PROTEIN"/>
    <property type="match status" value="1"/>
</dbReference>
<proteinExistence type="predicted"/>
<organism evidence="3 4">
    <name type="scientific">Pseudooceanicola batsensis (strain ATCC BAA-863 / DSM 15984 / KCTC 12145 / HTCC2597)</name>
    <name type="common">Oceanicola batsensis</name>
    <dbReference type="NCBI Taxonomy" id="252305"/>
    <lineage>
        <taxon>Bacteria</taxon>
        <taxon>Pseudomonadati</taxon>
        <taxon>Pseudomonadota</taxon>
        <taxon>Alphaproteobacteria</taxon>
        <taxon>Rhodobacterales</taxon>
        <taxon>Paracoccaceae</taxon>
        <taxon>Pseudooceanicola</taxon>
    </lineage>
</organism>
<feature type="domain" description="Pyrrolo-quinoline quinone repeat" evidence="2">
    <location>
        <begin position="136"/>
        <end position="371"/>
    </location>
</feature>
<evidence type="ECO:0000313" key="4">
    <source>
        <dbReference type="Proteomes" id="UP000004318"/>
    </source>
</evidence>
<dbReference type="InterPro" id="IPR015943">
    <property type="entry name" value="WD40/YVTN_repeat-like_dom_sf"/>
</dbReference>
<dbReference type="Proteomes" id="UP000004318">
    <property type="component" value="Unassembled WGS sequence"/>
</dbReference>
<gene>
    <name evidence="3" type="ORF">OB2597_03744</name>
</gene>
<dbReference type="OrthoDB" id="5290752at2"/>
<evidence type="ECO:0000259" key="2">
    <source>
        <dbReference type="Pfam" id="PF13360"/>
    </source>
</evidence>
<evidence type="ECO:0000313" key="3">
    <source>
        <dbReference type="EMBL" id="EAQ01171.1"/>
    </source>
</evidence>